<keyword evidence="6" id="KW-0843">Virulence</keyword>
<dbReference type="PRINTS" id="PR01488">
    <property type="entry name" value="RTXTOXINA"/>
</dbReference>
<dbReference type="AlphaFoldDB" id="A0A844XPF1"/>
<evidence type="ECO:0000256" key="5">
    <source>
        <dbReference type="ARBA" id="ARBA00022737"/>
    </source>
</evidence>
<keyword evidence="4" id="KW-0800">Toxin</keyword>
<feature type="non-terminal residue" evidence="8">
    <location>
        <position position="828"/>
    </location>
</feature>
<dbReference type="GO" id="GO:0005576">
    <property type="term" value="C:extracellular region"/>
    <property type="evidence" value="ECO:0007669"/>
    <property type="project" value="UniProtKB-SubCell"/>
</dbReference>
<dbReference type="SUPFAM" id="SSF51120">
    <property type="entry name" value="beta-Roll"/>
    <property type="match status" value="5"/>
</dbReference>
<reference evidence="8 9" key="1">
    <citation type="submission" date="2019-12" db="EMBL/GenBank/DDBJ databases">
        <title>Genomic-based taxomic classification of the family Erythrobacteraceae.</title>
        <authorList>
            <person name="Xu L."/>
        </authorList>
    </citation>
    <scope>NUCLEOTIDE SEQUENCE [LARGE SCALE GENOMIC DNA]</scope>
    <source>
        <strain evidence="8 9">DSM 17792</strain>
    </source>
</reference>
<evidence type="ECO:0000256" key="1">
    <source>
        <dbReference type="ARBA" id="ARBA00004370"/>
    </source>
</evidence>
<dbReference type="InterPro" id="IPR050557">
    <property type="entry name" value="RTX_toxin/Mannuronan_C5-epim"/>
</dbReference>
<dbReference type="PRINTS" id="PR00313">
    <property type="entry name" value="CABNDNGRPT"/>
</dbReference>
<dbReference type="GO" id="GO:0090729">
    <property type="term" value="F:toxin activity"/>
    <property type="evidence" value="ECO:0007669"/>
    <property type="project" value="UniProtKB-KW"/>
</dbReference>
<evidence type="ECO:0008006" key="10">
    <source>
        <dbReference type="Google" id="ProtNLM"/>
    </source>
</evidence>
<dbReference type="PROSITE" id="PS00330">
    <property type="entry name" value="HEMOLYSIN_CALCIUM"/>
    <property type="match status" value="5"/>
</dbReference>
<dbReference type="GO" id="GO:0016020">
    <property type="term" value="C:membrane"/>
    <property type="evidence" value="ECO:0007669"/>
    <property type="project" value="UniProtKB-SubCell"/>
</dbReference>
<evidence type="ECO:0000256" key="6">
    <source>
        <dbReference type="ARBA" id="ARBA00023026"/>
    </source>
</evidence>
<dbReference type="GO" id="GO:0005509">
    <property type="term" value="F:calcium ion binding"/>
    <property type="evidence" value="ECO:0007669"/>
    <property type="project" value="InterPro"/>
</dbReference>
<evidence type="ECO:0000256" key="7">
    <source>
        <dbReference type="ARBA" id="ARBA00023136"/>
    </source>
</evidence>
<sequence>MNDLLGFEIDMHRGGEEQDPAFIKFSVELSDAFSQAQTIRLLFWPQGDVQTWVTLHRNPDNGIFEGEFALNPLAQSDLYEVRSIRAISNEGSEVDITDTQIEASGFSNSFDFYNEFGDELGPVVDDASFLTPIRGDDGTFSLSVRFNVSDEGGAGIDTNDVVVEIEGPGGESYFSYAQVGADGIATAAFALNQYSPSGTYRVNTIRVADNALNLTMARPDAAVWLNNPDGDPAAPSLSNFDAAFALDESDRPVLEFSMRWSDDGAGADRAYIRVYLPDGGHQDRWIYLDGDGRAQGTVDLGIPAAAGTYRIELTGYDRAGNQVRYYSDDLSALELPGFLTVEGPEDWGIASSIQASIGGAAVYGSTQGDTIVATETGNALFGNAGNDQLIGGTGRDRLFGGSGDDLAEGGGGADHIVGGFDNDVLQGEDGNDTIDGGEGDDILEGGAGWDTLEGGDGKDTLVGGNGNDRASYLSASAGVTVSLALSSAQDTRGAGVDTLASIEYLTGSFFADTLIGDENGNILSGEFGNDWLNGGDGRDYLYGGAGWDTFDGGGGNDLLNGGNGNDRASYLSAWAGVTVSLALEGAQNTLGSGWDTLVSIEDLTGSVHADVLTGSDDDNQIFGAGGADHVIGGFGDDLLLGQDGDDVIEGQAGWDMLRGDDGNDTLIGGNGGDLLLGGDGIDTLSGNSGFDRIYGGSGGDIISGGADRDLLFGEGGDDTISGDGGNDLLQGHNGEDVLDGGAGNDVVNGGAGNDTLLGGDGDDILIGNWGIDTMTGGTGADTFLFKAGHTGSYAHLADTILDFSQADGDIIDLSQIDALAGGGDDAFA</sequence>
<evidence type="ECO:0000256" key="3">
    <source>
        <dbReference type="ARBA" id="ARBA00022525"/>
    </source>
</evidence>
<evidence type="ECO:0000256" key="4">
    <source>
        <dbReference type="ARBA" id="ARBA00022656"/>
    </source>
</evidence>
<dbReference type="InterPro" id="IPR003995">
    <property type="entry name" value="RTX_toxin_determinant-A"/>
</dbReference>
<comment type="subcellular location">
    <subcellularLocation>
        <location evidence="1">Membrane</location>
    </subcellularLocation>
    <subcellularLocation>
        <location evidence="2">Secreted</location>
    </subcellularLocation>
</comment>
<dbReference type="Pfam" id="PF00353">
    <property type="entry name" value="HemolysinCabind"/>
    <property type="match status" value="9"/>
</dbReference>
<keyword evidence="7" id="KW-0472">Membrane</keyword>
<dbReference type="InterPro" id="IPR011049">
    <property type="entry name" value="Serralysin-like_metalloprot_C"/>
</dbReference>
<protein>
    <recommendedName>
        <fullName evidence="10">Calcium-binding protein</fullName>
    </recommendedName>
</protein>
<comment type="caution">
    <text evidence="8">The sequence shown here is derived from an EMBL/GenBank/DDBJ whole genome shotgun (WGS) entry which is preliminary data.</text>
</comment>
<dbReference type="Gene3D" id="2.150.10.10">
    <property type="entry name" value="Serralysin-like metalloprotease, C-terminal"/>
    <property type="match status" value="4"/>
</dbReference>
<accession>A0A844XPF1</accession>
<proteinExistence type="predicted"/>
<keyword evidence="5" id="KW-0677">Repeat</keyword>
<keyword evidence="9" id="KW-1185">Reference proteome</keyword>
<evidence type="ECO:0000313" key="8">
    <source>
        <dbReference type="EMBL" id="MXO47480.1"/>
    </source>
</evidence>
<dbReference type="PANTHER" id="PTHR38340:SF1">
    <property type="entry name" value="S-LAYER PROTEIN"/>
    <property type="match status" value="1"/>
</dbReference>
<organism evidence="8 9">
    <name type="scientific">Qipengyuania vulgaris</name>
    <dbReference type="NCBI Taxonomy" id="291985"/>
    <lineage>
        <taxon>Bacteria</taxon>
        <taxon>Pseudomonadati</taxon>
        <taxon>Pseudomonadota</taxon>
        <taxon>Alphaproteobacteria</taxon>
        <taxon>Sphingomonadales</taxon>
        <taxon>Erythrobacteraceae</taxon>
        <taxon>Qipengyuania</taxon>
    </lineage>
</organism>
<keyword evidence="3" id="KW-0964">Secreted</keyword>
<name>A0A844XPF1_9SPHN</name>
<gene>
    <name evidence="8" type="ORF">GRI69_04320</name>
</gene>
<dbReference type="RefSeq" id="WP_272916457.1">
    <property type="nucleotide sequence ID" value="NZ_WTYC01000002.1"/>
</dbReference>
<evidence type="ECO:0000256" key="2">
    <source>
        <dbReference type="ARBA" id="ARBA00004613"/>
    </source>
</evidence>
<dbReference type="InterPro" id="IPR001343">
    <property type="entry name" value="Hemolysn_Ca-bd"/>
</dbReference>
<dbReference type="EMBL" id="WTYC01000002">
    <property type="protein sequence ID" value="MXO47480.1"/>
    <property type="molecule type" value="Genomic_DNA"/>
</dbReference>
<dbReference type="PANTHER" id="PTHR38340">
    <property type="entry name" value="S-LAYER PROTEIN"/>
    <property type="match status" value="1"/>
</dbReference>
<dbReference type="Proteomes" id="UP000448199">
    <property type="component" value="Unassembled WGS sequence"/>
</dbReference>
<dbReference type="InterPro" id="IPR018511">
    <property type="entry name" value="Hemolysin-typ_Ca-bd_CS"/>
</dbReference>
<evidence type="ECO:0000313" key="9">
    <source>
        <dbReference type="Proteomes" id="UP000448199"/>
    </source>
</evidence>